<feature type="transmembrane region" description="Helical" evidence="7">
    <location>
        <begin position="603"/>
        <end position="628"/>
    </location>
</feature>
<feature type="transmembrane region" description="Helical" evidence="7">
    <location>
        <begin position="133"/>
        <end position="160"/>
    </location>
</feature>
<evidence type="ECO:0000256" key="1">
    <source>
        <dbReference type="ARBA" id="ARBA00004141"/>
    </source>
</evidence>
<evidence type="ECO:0000256" key="3">
    <source>
        <dbReference type="ARBA" id="ARBA00022692"/>
    </source>
</evidence>
<dbReference type="InterPro" id="IPR031155">
    <property type="entry name" value="DUR"/>
</dbReference>
<gene>
    <name evidence="8" type="ORF">G210_4955</name>
</gene>
<feature type="transmembrane region" description="Helical" evidence="7">
    <location>
        <begin position="12"/>
        <end position="31"/>
    </location>
</feature>
<evidence type="ECO:0000313" key="9">
    <source>
        <dbReference type="Proteomes" id="UP000011777"/>
    </source>
</evidence>
<feature type="transmembrane region" description="Helical" evidence="7">
    <location>
        <begin position="488"/>
        <end position="511"/>
    </location>
</feature>
<dbReference type="PANTHER" id="PTHR46154:SF2">
    <property type="entry name" value="SOLUTE SYMPORTER FAMILY TRANSPORTER (AFU_ORTHOLOGUE AFUA_6G03200)"/>
    <property type="match status" value="1"/>
</dbReference>
<feature type="transmembrane region" description="Helical" evidence="7">
    <location>
        <begin position="344"/>
        <end position="370"/>
    </location>
</feature>
<evidence type="ECO:0000256" key="6">
    <source>
        <dbReference type="RuleBase" id="RU362091"/>
    </source>
</evidence>
<name>M3HRB5_CANMX</name>
<comment type="caution">
    <text evidence="8">The sequence shown here is derived from an EMBL/GenBank/DDBJ whole genome shotgun (WGS) entry which is preliminary data.</text>
</comment>
<dbReference type="PROSITE" id="PS50283">
    <property type="entry name" value="NA_SOLUT_SYMP_3"/>
    <property type="match status" value="1"/>
</dbReference>
<evidence type="ECO:0000256" key="2">
    <source>
        <dbReference type="ARBA" id="ARBA00006434"/>
    </source>
</evidence>
<feature type="transmembrane region" description="Helical" evidence="7">
    <location>
        <begin position="448"/>
        <end position="468"/>
    </location>
</feature>
<dbReference type="AlphaFoldDB" id="M3HRB5"/>
<dbReference type="InterPro" id="IPR001734">
    <property type="entry name" value="Na/solute_symporter"/>
</dbReference>
<keyword evidence="3 7" id="KW-0812">Transmembrane</keyword>
<proteinExistence type="inferred from homology"/>
<dbReference type="InterPro" id="IPR038377">
    <property type="entry name" value="Na/Glc_symporter_sf"/>
</dbReference>
<feature type="transmembrane region" description="Helical" evidence="7">
    <location>
        <begin position="166"/>
        <end position="185"/>
    </location>
</feature>
<keyword evidence="9" id="KW-1185">Reference proteome</keyword>
<evidence type="ECO:0000313" key="8">
    <source>
        <dbReference type="EMBL" id="EMG50042.1"/>
    </source>
</evidence>
<feature type="transmembrane region" description="Helical" evidence="7">
    <location>
        <begin position="391"/>
        <end position="414"/>
    </location>
</feature>
<dbReference type="Proteomes" id="UP000011777">
    <property type="component" value="Unassembled WGS sequence"/>
</dbReference>
<dbReference type="CDD" id="cd11476">
    <property type="entry name" value="SLC5sbd_DUR3"/>
    <property type="match status" value="1"/>
</dbReference>
<dbReference type="STRING" id="1245528.M3HRB5"/>
<feature type="transmembrane region" description="Helical" evidence="7">
    <location>
        <begin position="197"/>
        <end position="214"/>
    </location>
</feature>
<accession>M3HRB5</accession>
<keyword evidence="4 7" id="KW-1133">Transmembrane helix</keyword>
<evidence type="ECO:0000256" key="5">
    <source>
        <dbReference type="ARBA" id="ARBA00023136"/>
    </source>
</evidence>
<evidence type="ECO:0000256" key="7">
    <source>
        <dbReference type="SAM" id="Phobius"/>
    </source>
</evidence>
<evidence type="ECO:0000256" key="4">
    <source>
        <dbReference type="ARBA" id="ARBA00022989"/>
    </source>
</evidence>
<dbReference type="GO" id="GO:0005886">
    <property type="term" value="C:plasma membrane"/>
    <property type="evidence" value="ECO:0007669"/>
    <property type="project" value="TreeGrafter"/>
</dbReference>
<feature type="transmembrane region" description="Helical" evidence="7">
    <location>
        <begin position="420"/>
        <end position="441"/>
    </location>
</feature>
<reference evidence="8 9" key="1">
    <citation type="submission" date="2013-02" db="EMBL/GenBank/DDBJ databases">
        <title>Genome sequence of Candida maltosa Xu316, a potential industrial strain for xylitol and ethanol production.</title>
        <authorList>
            <person name="Yu J."/>
            <person name="Wang Q."/>
            <person name="Geng X."/>
            <person name="Bao W."/>
            <person name="He P."/>
            <person name="Cai J."/>
        </authorList>
    </citation>
    <scope>NUCLEOTIDE SEQUENCE [LARGE SCALE GENOMIC DNA]</scope>
    <source>
        <strain evidence="9">Xu316</strain>
    </source>
</reference>
<feature type="transmembrane region" description="Helical" evidence="7">
    <location>
        <begin position="286"/>
        <end position="308"/>
    </location>
</feature>
<feature type="transmembrane region" description="Helical" evidence="7">
    <location>
        <begin position="575"/>
        <end position="597"/>
    </location>
</feature>
<dbReference type="OMA" id="DINLNWA"/>
<dbReference type="PANTHER" id="PTHR46154">
    <property type="match status" value="1"/>
</dbReference>
<dbReference type="EMBL" id="AOGT01000401">
    <property type="protein sequence ID" value="EMG50042.1"/>
    <property type="molecule type" value="Genomic_DNA"/>
</dbReference>
<comment type="subcellular location">
    <subcellularLocation>
        <location evidence="1">Membrane</location>
        <topology evidence="1">Multi-pass membrane protein</topology>
    </subcellularLocation>
</comment>
<dbReference type="Pfam" id="PF00474">
    <property type="entry name" value="SSF"/>
    <property type="match status" value="1"/>
</dbReference>
<keyword evidence="5 7" id="KW-0472">Membrane</keyword>
<dbReference type="OrthoDB" id="6132759at2759"/>
<dbReference type="Gene3D" id="1.20.1730.10">
    <property type="entry name" value="Sodium/glucose cotransporter"/>
    <property type="match status" value="1"/>
</dbReference>
<dbReference type="GO" id="GO:0015204">
    <property type="term" value="F:urea transmembrane transporter activity"/>
    <property type="evidence" value="ECO:0007669"/>
    <property type="project" value="InterPro"/>
</dbReference>
<feature type="transmembrane region" description="Helical" evidence="7">
    <location>
        <begin position="88"/>
        <end position="104"/>
    </location>
</feature>
<feature type="transmembrane region" description="Helical" evidence="7">
    <location>
        <begin position="249"/>
        <end position="266"/>
    </location>
</feature>
<sequence>MEPSLSQGVGYAVIIGGGCFFIVVMNYITYLQNKYSRFKTSGIDEFASGSRSIQFGLLLAAILSNWTWSLTLLESAVRSFNLGISGGYFYGLGGCFQVGVFAVISSKIKKNANLVTTFPEMGYFRFGKPGHLAFLWCGFICNSIVSAVILLGGSGIFAAITNVSQYAFLFLVPILTALYISFGGVRASFIADASHTSVVLVFILVFVITVYFSNDKIGSPQKMWELLESLPPVDNNYQGSYLTFRSEQGAIFAVISCITGLGLVVADQAYLQRAVAADPRITSKAYFYASVCWFVIPLSLGTSLGLGARALSVFPDFPELSRFDILEGLPAVATVTYLMGKSGAAMMLLMIFFAVTTSYAGELIAVSTLISYDIYKRYFNPNASPKQVVKVAKISVFGWALLSSVLASIFYGAAKISMGWLFSVLGCMTASGVFPITLSFTWKQLNTAGAVGGSVGGMFVAFIVWLVTCKAYMGEINVANLSNQWVSFAGNVTALVMGGFISISLSLIWPANFDFDQTRNRTSLTEKLETKQEVLSSKNSEVNAVTSVVDSKLDMDMSVEIDHKHLDNEFKKYRLLVLVTVFILGVVIPVPLGAAPYVFSPKFLYGIVVVIIIWLFFSLFYVVIWPVIEARGSIWKILKAIFGK</sequence>
<protein>
    <submittedName>
        <fullName evidence="8">Putative urea active transport protein</fullName>
    </submittedName>
</protein>
<feature type="transmembrane region" description="Helical" evidence="7">
    <location>
        <begin position="52"/>
        <end position="68"/>
    </location>
</feature>
<organism evidence="8 9">
    <name type="scientific">Candida maltosa (strain Xu316)</name>
    <name type="common">Yeast</name>
    <dbReference type="NCBI Taxonomy" id="1245528"/>
    <lineage>
        <taxon>Eukaryota</taxon>
        <taxon>Fungi</taxon>
        <taxon>Dikarya</taxon>
        <taxon>Ascomycota</taxon>
        <taxon>Saccharomycotina</taxon>
        <taxon>Pichiomycetes</taxon>
        <taxon>Debaryomycetaceae</taxon>
        <taxon>Candida/Lodderomyces clade</taxon>
        <taxon>Candida</taxon>
    </lineage>
</organism>
<dbReference type="HOGENOM" id="CLU_010778_2_1_1"/>
<comment type="similarity">
    <text evidence="2 6">Belongs to the sodium:solute symporter (SSF) (TC 2.A.21) family.</text>
</comment>
<dbReference type="eggNOG" id="KOG2348">
    <property type="taxonomic scope" value="Eukaryota"/>
</dbReference>